<comment type="caution">
    <text evidence="1">The sequence shown here is derived from an EMBL/GenBank/DDBJ whole genome shotgun (WGS) entry which is preliminary data.</text>
</comment>
<proteinExistence type="predicted"/>
<organism evidence="1 2">
    <name type="scientific">Streptomyces syringium</name>
    <dbReference type="NCBI Taxonomy" id="76729"/>
    <lineage>
        <taxon>Bacteria</taxon>
        <taxon>Bacillati</taxon>
        <taxon>Actinomycetota</taxon>
        <taxon>Actinomycetes</taxon>
        <taxon>Kitasatosporales</taxon>
        <taxon>Streptomycetaceae</taxon>
        <taxon>Streptomyces</taxon>
    </lineage>
</organism>
<gene>
    <name evidence="1" type="ORF">JO379_000953</name>
</gene>
<dbReference type="GeneID" id="91567820"/>
<sequence>MAVRFAKDVSTAKTDYGTVLLDQRSGQYWELNPTGTLVVQTLMDGGGETDAVDAVVVEFAVDRPRAAQDVSALIEQLRQAGLVVL</sequence>
<dbReference type="Pfam" id="PF05402">
    <property type="entry name" value="PqqD"/>
    <property type="match status" value="1"/>
</dbReference>
<evidence type="ECO:0000313" key="1">
    <source>
        <dbReference type="EMBL" id="MBP2401484.1"/>
    </source>
</evidence>
<dbReference type="Proteomes" id="UP001519291">
    <property type="component" value="Unassembled WGS sequence"/>
</dbReference>
<keyword evidence="2" id="KW-1185">Reference proteome</keyword>
<dbReference type="InterPro" id="IPR008792">
    <property type="entry name" value="PQQD"/>
</dbReference>
<evidence type="ECO:0000313" key="2">
    <source>
        <dbReference type="Proteomes" id="UP001519291"/>
    </source>
</evidence>
<dbReference type="InterPro" id="IPR041881">
    <property type="entry name" value="PqqD_sf"/>
</dbReference>
<dbReference type="NCBIfam" id="NF033530">
    <property type="entry name" value="lasso_PqqD_Strm"/>
    <property type="match status" value="1"/>
</dbReference>
<name>A0ABS4XY89_9ACTN</name>
<accession>A0ABS4XY89</accession>
<reference evidence="1 2" key="1">
    <citation type="submission" date="2021-03" db="EMBL/GenBank/DDBJ databases">
        <title>Sequencing the genomes of 1000 actinobacteria strains.</title>
        <authorList>
            <person name="Klenk H.-P."/>
        </authorList>
    </citation>
    <scope>NUCLEOTIDE SEQUENCE [LARGE SCALE GENOMIC DNA]</scope>
    <source>
        <strain evidence="1 2">DSM 41480</strain>
    </source>
</reference>
<dbReference type="RefSeq" id="WP_130876453.1">
    <property type="nucleotide sequence ID" value="NZ_JAGIOH010000001.1"/>
</dbReference>
<dbReference type="Gene3D" id="1.10.10.1150">
    <property type="entry name" value="Coenzyme PQQ synthesis protein D (PqqD)"/>
    <property type="match status" value="1"/>
</dbReference>
<evidence type="ECO:0008006" key="3">
    <source>
        <dbReference type="Google" id="ProtNLM"/>
    </source>
</evidence>
<dbReference type="EMBL" id="JAGIOH010000001">
    <property type="protein sequence ID" value="MBP2401484.1"/>
    <property type="molecule type" value="Genomic_DNA"/>
</dbReference>
<protein>
    <recommendedName>
        <fullName evidence="3">Coenzyme PQQ synthesis protein D (PqqD)</fullName>
    </recommendedName>
</protein>